<keyword evidence="2" id="KW-1185">Reference proteome</keyword>
<dbReference type="HOGENOM" id="CLU_3395434_0_0_9"/>
<name>C0Z4C3_BREBN</name>
<gene>
    <name evidence="1" type="ordered locus">BBR47_06730</name>
</gene>
<evidence type="ECO:0000313" key="2">
    <source>
        <dbReference type="Proteomes" id="UP000001877"/>
    </source>
</evidence>
<dbReference type="AlphaFoldDB" id="C0Z4C3"/>
<dbReference type="STRING" id="358681.BBR47_06730"/>
<evidence type="ECO:0000313" key="1">
    <source>
        <dbReference type="EMBL" id="BAH41650.1"/>
    </source>
</evidence>
<dbReference type="EMBL" id="AP008955">
    <property type="protein sequence ID" value="BAH41650.1"/>
    <property type="molecule type" value="Genomic_DNA"/>
</dbReference>
<sequence>MSLSLNQREEELSMKIQAKKVESVRTTAVAA</sequence>
<organism evidence="1 2">
    <name type="scientific">Brevibacillus brevis (strain 47 / JCM 6285 / NBRC 100599)</name>
    <dbReference type="NCBI Taxonomy" id="358681"/>
    <lineage>
        <taxon>Bacteria</taxon>
        <taxon>Bacillati</taxon>
        <taxon>Bacillota</taxon>
        <taxon>Bacilli</taxon>
        <taxon>Bacillales</taxon>
        <taxon>Paenibacillaceae</taxon>
        <taxon>Brevibacillus</taxon>
    </lineage>
</organism>
<proteinExistence type="predicted"/>
<accession>C0Z4C3</accession>
<dbReference type="KEGG" id="bbe:BBR47_06730"/>
<reference evidence="1 2" key="1">
    <citation type="submission" date="2005-03" db="EMBL/GenBank/DDBJ databases">
        <title>Brevibacillus brevis strain 47, complete genome.</title>
        <authorList>
            <person name="Hosoyama A."/>
            <person name="Yamada R."/>
            <person name="Hongo Y."/>
            <person name="Terui Y."/>
            <person name="Ankai A."/>
            <person name="Masuyama W."/>
            <person name="Sekiguchi M."/>
            <person name="Takeda T."/>
            <person name="Asano K."/>
            <person name="Ohji S."/>
            <person name="Ichikawa N."/>
            <person name="Narita S."/>
            <person name="Aoki N."/>
            <person name="Miura H."/>
            <person name="Matsushita S."/>
            <person name="Sekigawa T."/>
            <person name="Yamagata H."/>
            <person name="Yoshikawa H."/>
            <person name="Udaka S."/>
            <person name="Tanikawa S."/>
            <person name="Fujita N."/>
        </authorList>
    </citation>
    <scope>NUCLEOTIDE SEQUENCE [LARGE SCALE GENOMIC DNA]</scope>
    <source>
        <strain evidence="2">47 / JCM 6285 / NBRC 100599</strain>
    </source>
</reference>
<protein>
    <submittedName>
        <fullName evidence="1">Uncharacterized protein</fullName>
    </submittedName>
</protein>
<dbReference type="Proteomes" id="UP000001877">
    <property type="component" value="Chromosome"/>
</dbReference>